<feature type="compositionally biased region" description="Polar residues" evidence="1">
    <location>
        <begin position="121"/>
        <end position="136"/>
    </location>
</feature>
<accession>A0A010RXJ6</accession>
<dbReference type="KEGG" id="cfj:CFIO01_01309"/>
<feature type="region of interest" description="Disordered" evidence="1">
    <location>
        <begin position="64"/>
        <end position="87"/>
    </location>
</feature>
<feature type="compositionally biased region" description="Polar residues" evidence="1">
    <location>
        <begin position="74"/>
        <end position="83"/>
    </location>
</feature>
<protein>
    <submittedName>
        <fullName evidence="2">Uncharacterized protein</fullName>
    </submittedName>
</protein>
<evidence type="ECO:0000313" key="2">
    <source>
        <dbReference type="EMBL" id="EXF82939.1"/>
    </source>
</evidence>
<gene>
    <name evidence="2" type="ORF">CFIO01_01309</name>
</gene>
<proteinExistence type="predicted"/>
<feature type="region of interest" description="Disordered" evidence="1">
    <location>
        <begin position="99"/>
        <end position="142"/>
    </location>
</feature>
<keyword evidence="3" id="KW-1185">Reference proteome</keyword>
<reference evidence="2 3" key="1">
    <citation type="submission" date="2014-02" db="EMBL/GenBank/DDBJ databases">
        <title>The genome sequence of Colletotrichum fioriniae PJ7.</title>
        <authorList>
            <person name="Baroncelli R."/>
            <person name="Thon M.R."/>
        </authorList>
    </citation>
    <scope>NUCLEOTIDE SEQUENCE [LARGE SCALE GENOMIC DNA]</scope>
    <source>
        <strain evidence="2 3">PJ7</strain>
    </source>
</reference>
<sequence>MAAWDLKTAPDSGSASTTTAAAAAVSIHDSMPSAFLLQAHNPMLVRRTCKLVWGCGPPVRVHHVRQGAPYPGPTNRNRTSRLNNGRYGYSGELAHVQAAKTEGGVAPSKRTLSTPPRLYSRQGTTIRPRSEYSSSKPLGLRT</sequence>
<dbReference type="HOGENOM" id="CLU_1815649_0_0_1"/>
<comment type="caution">
    <text evidence="2">The sequence shown here is derived from an EMBL/GenBank/DDBJ whole genome shotgun (WGS) entry which is preliminary data.</text>
</comment>
<evidence type="ECO:0000313" key="3">
    <source>
        <dbReference type="Proteomes" id="UP000020467"/>
    </source>
</evidence>
<evidence type="ECO:0000256" key="1">
    <source>
        <dbReference type="SAM" id="MobiDB-lite"/>
    </source>
</evidence>
<dbReference type="EMBL" id="JARH01000269">
    <property type="protein sequence ID" value="EXF82939.1"/>
    <property type="molecule type" value="Genomic_DNA"/>
</dbReference>
<dbReference type="Proteomes" id="UP000020467">
    <property type="component" value="Unassembled WGS sequence"/>
</dbReference>
<name>A0A010RXJ6_9PEZI</name>
<dbReference type="AlphaFoldDB" id="A0A010RXJ6"/>
<organism evidence="2 3">
    <name type="scientific">Colletotrichum fioriniae PJ7</name>
    <dbReference type="NCBI Taxonomy" id="1445577"/>
    <lineage>
        <taxon>Eukaryota</taxon>
        <taxon>Fungi</taxon>
        <taxon>Dikarya</taxon>
        <taxon>Ascomycota</taxon>
        <taxon>Pezizomycotina</taxon>
        <taxon>Sordariomycetes</taxon>
        <taxon>Hypocreomycetidae</taxon>
        <taxon>Glomerellales</taxon>
        <taxon>Glomerellaceae</taxon>
        <taxon>Colletotrichum</taxon>
        <taxon>Colletotrichum acutatum species complex</taxon>
    </lineage>
</organism>